<dbReference type="AlphaFoldDB" id="A0AB39LYT6"/>
<dbReference type="PANTHER" id="PTHR39639">
    <property type="entry name" value="CHROMOSOME 16, WHOLE GENOME SHOTGUN SEQUENCE"/>
    <property type="match status" value="1"/>
</dbReference>
<evidence type="ECO:0000259" key="2">
    <source>
        <dbReference type="Pfam" id="PF03235"/>
    </source>
</evidence>
<feature type="region of interest" description="Disordered" evidence="1">
    <location>
        <begin position="1"/>
        <end position="23"/>
    </location>
</feature>
<sequence>MSLLAGVESDGTALRDMGTDGTMTNSDPVITPEGQEAAEQQIVDQSKRIDFYITEYSVEILANKMRDGEYVVPTYQREFTWEHDRKSKFIESLIMGLPIPFVFFWEMADGRLEIVDGSQRLRTLEQFLFGDLKLSDLDKLSHLSGFTFNDLPESRQRKIRNRSIRGIILNEHADEAARLDMFERINTGSKNANTAEVRRGALAGPFMELVMELSEDSRLHSLAPMSQKQKSERGYDELVTRFFAYGDGLADYKDRPSDFIYEYAEKKNADFRDDGSACEVYRKRFHETMEFVERVFPNGFRRSATGKATPRSRFESISIGSYLALKERPELAAMASDRIAVDKWTQGTEFTRAIGADGANARARLEGRINFVRSRLVAA</sequence>
<dbReference type="Pfam" id="PF03235">
    <property type="entry name" value="GmrSD_N"/>
    <property type="match status" value="1"/>
</dbReference>
<gene>
    <name evidence="3" type="ORF">AB5J58_00120</name>
</gene>
<proteinExistence type="predicted"/>
<dbReference type="RefSeq" id="WP_369186093.1">
    <property type="nucleotide sequence ID" value="NZ_CP163431.1"/>
</dbReference>
<name>A0AB39LYT6_9ACTN</name>
<protein>
    <submittedName>
        <fullName evidence="3">DUF262 domain-containing protein</fullName>
    </submittedName>
</protein>
<feature type="domain" description="GmrSD restriction endonucleases N-terminal" evidence="2">
    <location>
        <begin position="61"/>
        <end position="201"/>
    </location>
</feature>
<dbReference type="PANTHER" id="PTHR39639:SF1">
    <property type="entry name" value="DUF262 DOMAIN-CONTAINING PROTEIN"/>
    <property type="match status" value="1"/>
</dbReference>
<evidence type="ECO:0000256" key="1">
    <source>
        <dbReference type="SAM" id="MobiDB-lite"/>
    </source>
</evidence>
<reference evidence="3" key="1">
    <citation type="submission" date="2024-07" db="EMBL/GenBank/DDBJ databases">
        <authorList>
            <person name="Yu S.T."/>
        </authorList>
    </citation>
    <scope>NUCLEOTIDE SEQUENCE</scope>
    <source>
        <strain evidence="3">R08</strain>
    </source>
</reference>
<accession>A0AB39LYT6</accession>
<organism evidence="3">
    <name type="scientific">Streptomyces sp. R08</name>
    <dbReference type="NCBI Taxonomy" id="3238624"/>
    <lineage>
        <taxon>Bacteria</taxon>
        <taxon>Bacillati</taxon>
        <taxon>Actinomycetota</taxon>
        <taxon>Actinomycetes</taxon>
        <taxon>Kitasatosporales</taxon>
        <taxon>Streptomycetaceae</taxon>
        <taxon>Streptomyces</taxon>
    </lineage>
</organism>
<dbReference type="InterPro" id="IPR004919">
    <property type="entry name" value="GmrSD_N"/>
</dbReference>
<dbReference type="EMBL" id="CP163431">
    <property type="protein sequence ID" value="XDP98703.1"/>
    <property type="molecule type" value="Genomic_DNA"/>
</dbReference>
<evidence type="ECO:0000313" key="3">
    <source>
        <dbReference type="EMBL" id="XDP98703.1"/>
    </source>
</evidence>